<dbReference type="InterPro" id="IPR036788">
    <property type="entry name" value="T_IF-3_C_sf"/>
</dbReference>
<name>A0ABZ0UKB4_9RICK</name>
<evidence type="ECO:0000313" key="8">
    <source>
        <dbReference type="EMBL" id="WPX96561.1"/>
    </source>
</evidence>
<comment type="similarity">
    <text evidence="1 5">Belongs to the IF-3 family.</text>
</comment>
<evidence type="ECO:0000259" key="6">
    <source>
        <dbReference type="Pfam" id="PF00707"/>
    </source>
</evidence>
<dbReference type="InterPro" id="IPR019815">
    <property type="entry name" value="Translation_initiation_fac_3_C"/>
</dbReference>
<evidence type="ECO:0000313" key="9">
    <source>
        <dbReference type="Proteomes" id="UP001327219"/>
    </source>
</evidence>
<dbReference type="InterPro" id="IPR019813">
    <property type="entry name" value="Translation_initiation_fac3_CS"/>
</dbReference>
<proteinExistence type="inferred from homology"/>
<comment type="subunit">
    <text evidence="5">Monomer.</text>
</comment>
<evidence type="ECO:0000259" key="7">
    <source>
        <dbReference type="Pfam" id="PF05198"/>
    </source>
</evidence>
<dbReference type="PROSITE" id="PS00938">
    <property type="entry name" value="IF3"/>
    <property type="match status" value="1"/>
</dbReference>
<comment type="subcellular location">
    <subcellularLocation>
        <location evidence="5">Cytoplasm</location>
    </subcellularLocation>
</comment>
<dbReference type="SUPFAM" id="SSF55200">
    <property type="entry name" value="Translation initiation factor IF3, C-terminal domain"/>
    <property type="match status" value="1"/>
</dbReference>
<dbReference type="InterPro" id="IPR019814">
    <property type="entry name" value="Translation_initiation_fac_3_N"/>
</dbReference>
<dbReference type="Pfam" id="PF00707">
    <property type="entry name" value="IF3_C"/>
    <property type="match status" value="1"/>
</dbReference>
<keyword evidence="9" id="KW-1185">Reference proteome</keyword>
<keyword evidence="2 5" id="KW-0396">Initiation factor</keyword>
<gene>
    <name evidence="8" type="ORF">Bandiella_00677</name>
</gene>
<dbReference type="InterPro" id="IPR036787">
    <property type="entry name" value="T_IF-3_N_sf"/>
</dbReference>
<dbReference type="PANTHER" id="PTHR10938:SF0">
    <property type="entry name" value="TRANSLATION INITIATION FACTOR IF-3, MITOCHONDRIAL"/>
    <property type="match status" value="1"/>
</dbReference>
<sequence length="144" mass="16028">MVGITTLQEGLELAKTRMLDLVEISGNVVPPVCKVLNFGKYKYEITKKAQEAKKKQKVVEVKEIKLRPNIAIGDFNVKLNNAKRFVSDGNKVKVSLFFKGREIAHEDVGLGVIEKFKAESAAFSKVEVDVKKEGKQLSVIIVPK</sequence>
<dbReference type="GO" id="GO:0003743">
    <property type="term" value="F:translation initiation factor activity"/>
    <property type="evidence" value="ECO:0007669"/>
    <property type="project" value="UniProtKB-KW"/>
</dbReference>
<dbReference type="NCBIfam" id="TIGR00168">
    <property type="entry name" value="infC"/>
    <property type="match status" value="1"/>
</dbReference>
<dbReference type="Gene3D" id="3.30.110.10">
    <property type="entry name" value="Translation initiation factor 3 (IF-3), C-terminal domain"/>
    <property type="match status" value="1"/>
</dbReference>
<protein>
    <recommendedName>
        <fullName evidence="4 5">Translation initiation factor IF-3</fullName>
    </recommendedName>
</protein>
<organism evidence="8 9">
    <name type="scientific">Candidatus Bandiella euplotis</name>
    <dbReference type="NCBI Taxonomy" id="1664265"/>
    <lineage>
        <taxon>Bacteria</taxon>
        <taxon>Pseudomonadati</taxon>
        <taxon>Pseudomonadota</taxon>
        <taxon>Alphaproteobacteria</taxon>
        <taxon>Rickettsiales</taxon>
        <taxon>Candidatus Midichloriaceae</taxon>
        <taxon>Candidatus Bandiella</taxon>
    </lineage>
</organism>
<evidence type="ECO:0000256" key="1">
    <source>
        <dbReference type="ARBA" id="ARBA00005439"/>
    </source>
</evidence>
<keyword evidence="3 5" id="KW-0648">Protein biosynthesis</keyword>
<accession>A0ABZ0UKB4</accession>
<evidence type="ECO:0000256" key="5">
    <source>
        <dbReference type="RuleBase" id="RU000646"/>
    </source>
</evidence>
<comment type="function">
    <text evidence="5">IF-3 binds to the 30S ribosomal subunit and shifts the equilibrium between 70S ribosomes and their 50S and 30S subunits in favor of the free subunits, thus enhancing the availability of 30S subunits on which protein synthesis initiation begins.</text>
</comment>
<feature type="domain" description="Translation initiation factor 3 N-terminal" evidence="7">
    <location>
        <begin position="2"/>
        <end position="52"/>
    </location>
</feature>
<dbReference type="Pfam" id="PF05198">
    <property type="entry name" value="IF3_N"/>
    <property type="match status" value="1"/>
</dbReference>
<dbReference type="Gene3D" id="3.10.20.80">
    <property type="entry name" value="Translation initiation factor 3 (IF-3), N-terminal domain"/>
    <property type="match status" value="1"/>
</dbReference>
<dbReference type="InterPro" id="IPR001288">
    <property type="entry name" value="Translation_initiation_fac_3"/>
</dbReference>
<evidence type="ECO:0000256" key="2">
    <source>
        <dbReference type="ARBA" id="ARBA00022540"/>
    </source>
</evidence>
<dbReference type="PANTHER" id="PTHR10938">
    <property type="entry name" value="TRANSLATION INITIATION FACTOR IF-3"/>
    <property type="match status" value="1"/>
</dbReference>
<dbReference type="SUPFAM" id="SSF54364">
    <property type="entry name" value="Translation initiation factor IF3, N-terminal domain"/>
    <property type="match status" value="1"/>
</dbReference>
<evidence type="ECO:0000256" key="3">
    <source>
        <dbReference type="ARBA" id="ARBA00022917"/>
    </source>
</evidence>
<reference evidence="8 9" key="1">
    <citation type="submission" date="2022-11" db="EMBL/GenBank/DDBJ databases">
        <title>Host association and intracellularity evolved multiple times independently in the Rickettsiales.</title>
        <authorList>
            <person name="Castelli M."/>
            <person name="Nardi T."/>
            <person name="Gammuto L."/>
            <person name="Bellinzona G."/>
            <person name="Sabaneyeva E."/>
            <person name="Potekhin A."/>
            <person name="Serra V."/>
            <person name="Petroni G."/>
            <person name="Sassera D."/>
        </authorList>
    </citation>
    <scope>NUCLEOTIDE SEQUENCE [LARGE SCALE GENOMIC DNA]</scope>
    <source>
        <strain evidence="8 9">NDG2</strain>
    </source>
</reference>
<dbReference type="Proteomes" id="UP001327219">
    <property type="component" value="Chromosome"/>
</dbReference>
<feature type="domain" description="Translation initiation factor 3 C-terminal" evidence="6">
    <location>
        <begin position="59"/>
        <end position="144"/>
    </location>
</feature>
<dbReference type="EMBL" id="CP110820">
    <property type="protein sequence ID" value="WPX96561.1"/>
    <property type="molecule type" value="Genomic_DNA"/>
</dbReference>
<evidence type="ECO:0000256" key="4">
    <source>
        <dbReference type="NCBIfam" id="TIGR00168"/>
    </source>
</evidence>